<dbReference type="EMBL" id="JACIEN010000001">
    <property type="protein sequence ID" value="MBB4015448.1"/>
    <property type="molecule type" value="Genomic_DNA"/>
</dbReference>
<name>A0A840BVE1_9HYPH</name>
<proteinExistence type="predicted"/>
<comment type="caution">
    <text evidence="1">The sequence shown here is derived from an EMBL/GenBank/DDBJ whole genome shotgun (WGS) entry which is preliminary data.</text>
</comment>
<protein>
    <submittedName>
        <fullName evidence="1">Putative phage protein (TIGR02216 family)</fullName>
    </submittedName>
</protein>
<dbReference type="InterPro" id="IPR011739">
    <property type="entry name" value="GTA_rcc01693"/>
</dbReference>
<dbReference type="RefSeq" id="WP_183315593.1">
    <property type="nucleotide sequence ID" value="NZ_JACIEN010000001.1"/>
</dbReference>
<dbReference type="Pfam" id="PF09550">
    <property type="entry name" value="Phage_TAC_6"/>
    <property type="match status" value="1"/>
</dbReference>
<organism evidence="1 2">
    <name type="scientific">Chelatococcus caeni</name>
    <dbReference type="NCBI Taxonomy" id="1348468"/>
    <lineage>
        <taxon>Bacteria</taxon>
        <taxon>Pseudomonadati</taxon>
        <taxon>Pseudomonadota</taxon>
        <taxon>Alphaproteobacteria</taxon>
        <taxon>Hyphomicrobiales</taxon>
        <taxon>Chelatococcaceae</taxon>
        <taxon>Chelatococcus</taxon>
    </lineage>
</organism>
<reference evidence="1 2" key="1">
    <citation type="submission" date="2020-08" db="EMBL/GenBank/DDBJ databases">
        <title>Genomic Encyclopedia of Type Strains, Phase IV (KMG-IV): sequencing the most valuable type-strain genomes for metagenomic binning, comparative biology and taxonomic classification.</title>
        <authorList>
            <person name="Goeker M."/>
        </authorList>
    </citation>
    <scope>NUCLEOTIDE SEQUENCE [LARGE SCALE GENOMIC DNA]</scope>
    <source>
        <strain evidence="1 2">DSM 103737</strain>
    </source>
</reference>
<dbReference type="NCBIfam" id="TIGR02216">
    <property type="entry name" value="phage_TIGR02216"/>
    <property type="match status" value="1"/>
</dbReference>
<keyword evidence="2" id="KW-1185">Reference proteome</keyword>
<dbReference type="AlphaFoldDB" id="A0A840BVE1"/>
<dbReference type="Proteomes" id="UP000577362">
    <property type="component" value="Unassembled WGS sequence"/>
</dbReference>
<dbReference type="InterPro" id="IPR019056">
    <property type="entry name" value="Phage_TAC_6"/>
</dbReference>
<accession>A0A840BVE1</accession>
<evidence type="ECO:0000313" key="2">
    <source>
        <dbReference type="Proteomes" id="UP000577362"/>
    </source>
</evidence>
<evidence type="ECO:0000313" key="1">
    <source>
        <dbReference type="EMBL" id="MBB4015448.1"/>
    </source>
</evidence>
<sequence>MTAAERPEATADTPFPWDEVQAFGFGALRLGPDAFWRLTPREIAATARALGLGRSATPARRDLAALMRAFPDTAASTGAITP</sequence>
<gene>
    <name evidence="1" type="ORF">GGR16_000454</name>
</gene>